<evidence type="ECO:0000256" key="3">
    <source>
        <dbReference type="ARBA" id="ARBA00022500"/>
    </source>
</evidence>
<organism evidence="11 12">
    <name type="scientific">Clostridium weizhouense</name>
    <dbReference type="NCBI Taxonomy" id="2859781"/>
    <lineage>
        <taxon>Bacteria</taxon>
        <taxon>Bacillati</taxon>
        <taxon>Bacillota</taxon>
        <taxon>Clostridia</taxon>
        <taxon>Eubacteriales</taxon>
        <taxon>Clostridiaceae</taxon>
        <taxon>Clostridium</taxon>
    </lineage>
</organism>
<dbReference type="Gene3D" id="1.10.287.950">
    <property type="entry name" value="Methyl-accepting chemotaxis protein"/>
    <property type="match status" value="1"/>
</dbReference>
<dbReference type="PANTHER" id="PTHR32089:SF112">
    <property type="entry name" value="LYSOZYME-LIKE PROTEIN-RELATED"/>
    <property type="match status" value="1"/>
</dbReference>
<dbReference type="InterPro" id="IPR004089">
    <property type="entry name" value="MCPsignal_dom"/>
</dbReference>
<dbReference type="CDD" id="cd12912">
    <property type="entry name" value="PDC2_MCP_like"/>
    <property type="match status" value="1"/>
</dbReference>
<feature type="domain" description="Methyl-accepting transducer" evidence="10">
    <location>
        <begin position="381"/>
        <end position="625"/>
    </location>
</feature>
<reference evidence="11 12" key="1">
    <citation type="submission" date="2021-07" db="EMBL/GenBank/DDBJ databases">
        <title>Clostridium weizhouense sp. nov., an anaerobic bacterium isolated from activated sludge of Petroleum wastewater.</title>
        <authorList>
            <person name="Li Q."/>
        </authorList>
    </citation>
    <scope>NUCLEOTIDE SEQUENCE [LARGE SCALE GENOMIC DNA]</scope>
    <source>
        <strain evidence="11 12">YB-6</strain>
    </source>
</reference>
<evidence type="ECO:0000313" key="12">
    <source>
        <dbReference type="Proteomes" id="UP001519921"/>
    </source>
</evidence>
<gene>
    <name evidence="11" type="ORF">KYD98_15630</name>
</gene>
<comment type="subcellular location">
    <subcellularLocation>
        <location evidence="1">Cell membrane</location>
        <topology evidence="1">Multi-pass membrane protein</topology>
    </subcellularLocation>
</comment>
<dbReference type="SMART" id="SM00283">
    <property type="entry name" value="MA"/>
    <property type="match status" value="1"/>
</dbReference>
<comment type="caution">
    <text evidence="11">The sequence shown here is derived from an EMBL/GenBank/DDBJ whole genome shotgun (WGS) entry which is preliminary data.</text>
</comment>
<keyword evidence="3" id="KW-0145">Chemotaxis</keyword>
<dbReference type="EMBL" id="JAHXPT010000015">
    <property type="protein sequence ID" value="MBW6411516.1"/>
    <property type="molecule type" value="Genomic_DNA"/>
</dbReference>
<feature type="transmembrane region" description="Helical" evidence="9">
    <location>
        <begin position="12"/>
        <end position="37"/>
    </location>
</feature>
<evidence type="ECO:0000313" key="11">
    <source>
        <dbReference type="EMBL" id="MBW6411516.1"/>
    </source>
</evidence>
<evidence type="ECO:0000256" key="7">
    <source>
        <dbReference type="ARBA" id="ARBA00023224"/>
    </source>
</evidence>
<dbReference type="CDD" id="cd18773">
    <property type="entry name" value="PDC1_HK_sensor"/>
    <property type="match status" value="1"/>
</dbReference>
<dbReference type="PANTHER" id="PTHR32089">
    <property type="entry name" value="METHYL-ACCEPTING CHEMOTAXIS PROTEIN MCPB"/>
    <property type="match status" value="1"/>
</dbReference>
<protein>
    <submittedName>
        <fullName evidence="11">Methyl-accepting chemotaxis protein</fullName>
    </submittedName>
</protein>
<keyword evidence="12" id="KW-1185">Reference proteome</keyword>
<evidence type="ECO:0000256" key="2">
    <source>
        <dbReference type="ARBA" id="ARBA00022475"/>
    </source>
</evidence>
<dbReference type="Pfam" id="PF02743">
    <property type="entry name" value="dCache_1"/>
    <property type="match status" value="1"/>
</dbReference>
<sequence>MKKFFKKTISISVGTKIMLCITSLVVLIAFFLSYISFFQSRNTLDKLTRDYLTARTKDSASFITRELENKITEIHNISELPEIQSMNWELQHDVLLHEIEKWNFDNLFIMDMDGIAYLADTNKTTDLSKEDFFIKASKGEPFITEPFIKQNEKESIITLTYPIKDNNGKMIGTICGTLDLKNVNKIVQDVKVGKTGYAFLLNKSGQYVAHKNMDLVFNETNIVSSSKKDSSLKELVKKMGEGISNIEIYSLDGKDTFVAYTPVSGTPWSLGLTVTKEEIMYDSVKTGINQIIISLFTIIVGIFVSLFIKNNISKELFNIKKYASELSSCNLTYIGKSIKNDDFGHVINSLNESVYSLNNAMTLVKDESNKIFSSSNEMDNMLISISEEIEKVVESIAEISANMQESASALQETSAMCQTVNDNTKSCVIKATEGLNLANKIELDASDIHEETLKSKKHIKKIYINASHDLRTSLNKVKVVENISDMANSILDISKQTNLLSLNAAIEAARAGEDGKGFTIVANEITKLAQQSTESVNNIQLVITEVLKAVKELSSSSSYLLDVLEKDIIKNYDNVINITLNYKNAGITFKDITSNFTNNSNDISESVEQISSAIEDLTSSISSVTDYSNLITENIMNISNKNNLILNKSHKNKKASKTLSYLVDKFKI</sequence>
<dbReference type="Proteomes" id="UP001519921">
    <property type="component" value="Unassembled WGS sequence"/>
</dbReference>
<name>A0ABS7AS78_9CLOT</name>
<dbReference type="RefSeq" id="WP_219780983.1">
    <property type="nucleotide sequence ID" value="NZ_JAHXPT010000015.1"/>
</dbReference>
<keyword evidence="5 9" id="KW-1133">Transmembrane helix</keyword>
<keyword evidence="7 8" id="KW-0807">Transducer</keyword>
<dbReference type="PROSITE" id="PS50111">
    <property type="entry name" value="CHEMOTAXIS_TRANSDUC_2"/>
    <property type="match status" value="1"/>
</dbReference>
<evidence type="ECO:0000256" key="6">
    <source>
        <dbReference type="ARBA" id="ARBA00023136"/>
    </source>
</evidence>
<proteinExistence type="predicted"/>
<dbReference type="InterPro" id="IPR033479">
    <property type="entry name" value="dCache_1"/>
</dbReference>
<evidence type="ECO:0000256" key="5">
    <source>
        <dbReference type="ARBA" id="ARBA00022989"/>
    </source>
</evidence>
<dbReference type="InterPro" id="IPR029151">
    <property type="entry name" value="Sensor-like_sf"/>
</dbReference>
<dbReference type="SUPFAM" id="SSF58104">
    <property type="entry name" value="Methyl-accepting chemotaxis protein (MCP) signaling domain"/>
    <property type="match status" value="1"/>
</dbReference>
<accession>A0ABS7AS78</accession>
<evidence type="ECO:0000256" key="8">
    <source>
        <dbReference type="PROSITE-ProRule" id="PRU00284"/>
    </source>
</evidence>
<dbReference type="Gene3D" id="3.30.450.20">
    <property type="entry name" value="PAS domain"/>
    <property type="match status" value="2"/>
</dbReference>
<keyword evidence="2" id="KW-1003">Cell membrane</keyword>
<evidence type="ECO:0000259" key="10">
    <source>
        <dbReference type="PROSITE" id="PS50111"/>
    </source>
</evidence>
<evidence type="ECO:0000256" key="1">
    <source>
        <dbReference type="ARBA" id="ARBA00004651"/>
    </source>
</evidence>
<dbReference type="SUPFAM" id="SSF103190">
    <property type="entry name" value="Sensory domain-like"/>
    <property type="match status" value="1"/>
</dbReference>
<keyword evidence="4 9" id="KW-0812">Transmembrane</keyword>
<feature type="transmembrane region" description="Helical" evidence="9">
    <location>
        <begin position="287"/>
        <end position="308"/>
    </location>
</feature>
<keyword evidence="6 9" id="KW-0472">Membrane</keyword>
<evidence type="ECO:0000256" key="9">
    <source>
        <dbReference type="SAM" id="Phobius"/>
    </source>
</evidence>
<dbReference type="Pfam" id="PF00015">
    <property type="entry name" value="MCPsignal"/>
    <property type="match status" value="1"/>
</dbReference>
<evidence type="ECO:0000256" key="4">
    <source>
        <dbReference type="ARBA" id="ARBA00022692"/>
    </source>
</evidence>